<dbReference type="GO" id="GO:0032259">
    <property type="term" value="P:methylation"/>
    <property type="evidence" value="ECO:0007669"/>
    <property type="project" value="UniProtKB-KW"/>
</dbReference>
<evidence type="ECO:0000313" key="3">
    <source>
        <dbReference type="Proteomes" id="UP000034022"/>
    </source>
</evidence>
<dbReference type="Pfam" id="PF04480">
    <property type="entry name" value="DUF559"/>
    <property type="match status" value="1"/>
</dbReference>
<reference evidence="2 3" key="1">
    <citation type="journal article" date="2015" name="Nature">
        <title>rRNA introns, odd ribosomes, and small enigmatic genomes across a large radiation of phyla.</title>
        <authorList>
            <person name="Brown C.T."/>
            <person name="Hug L.A."/>
            <person name="Thomas B.C."/>
            <person name="Sharon I."/>
            <person name="Castelle C.J."/>
            <person name="Singh A."/>
            <person name="Wilkins M.J."/>
            <person name="Williams K.H."/>
            <person name="Banfield J.F."/>
        </authorList>
    </citation>
    <scope>NUCLEOTIDE SEQUENCE [LARGE SCALE GENOMIC DNA]</scope>
</reference>
<name>A0A0G0JTI2_9BACT</name>
<dbReference type="InterPro" id="IPR047216">
    <property type="entry name" value="Endonuclease_DUF559_bact"/>
</dbReference>
<dbReference type="InterPro" id="IPR007569">
    <property type="entry name" value="DUF559"/>
</dbReference>
<accession>A0A0G0JTI2</accession>
<dbReference type="GO" id="GO:0008168">
    <property type="term" value="F:methyltransferase activity"/>
    <property type="evidence" value="ECO:0007669"/>
    <property type="project" value="UniProtKB-KW"/>
</dbReference>
<feature type="domain" description="DUF559" evidence="1">
    <location>
        <begin position="11"/>
        <end position="119"/>
    </location>
</feature>
<comment type="caution">
    <text evidence="2">The sequence shown here is derived from an EMBL/GenBank/DDBJ whole genome shotgun (WGS) entry which is preliminary data.</text>
</comment>
<proteinExistence type="predicted"/>
<dbReference type="Gene3D" id="3.40.960.10">
    <property type="entry name" value="VSR Endonuclease"/>
    <property type="match status" value="1"/>
</dbReference>
<evidence type="ECO:0000259" key="1">
    <source>
        <dbReference type="Pfam" id="PF04480"/>
    </source>
</evidence>
<dbReference type="EMBL" id="LBUU01000008">
    <property type="protein sequence ID" value="KKQ69972.1"/>
    <property type="molecule type" value="Genomic_DNA"/>
</dbReference>
<dbReference type="PANTHER" id="PTHR38590">
    <property type="entry name" value="BLL0828 PROTEIN"/>
    <property type="match status" value="1"/>
</dbReference>
<dbReference type="SUPFAM" id="SSF52980">
    <property type="entry name" value="Restriction endonuclease-like"/>
    <property type="match status" value="1"/>
</dbReference>
<organism evidence="2 3">
    <name type="scientific">Candidatus Falkowbacteria bacterium GW2011_GWE1_38_31</name>
    <dbReference type="NCBI Taxonomy" id="1618638"/>
    <lineage>
        <taxon>Bacteria</taxon>
        <taxon>Candidatus Falkowiibacteriota</taxon>
    </lineage>
</organism>
<dbReference type="AlphaFoldDB" id="A0A0G0JTI2"/>
<evidence type="ECO:0000313" key="2">
    <source>
        <dbReference type="EMBL" id="KKQ69972.1"/>
    </source>
</evidence>
<keyword evidence="2" id="KW-0808">Transferase</keyword>
<dbReference type="CDD" id="cd01038">
    <property type="entry name" value="Endonuclease_DUF559"/>
    <property type="match status" value="1"/>
</dbReference>
<protein>
    <submittedName>
        <fullName evidence="2">5-methyltetrahydrofolate-homocysteine methyltransferase</fullName>
    </submittedName>
</protein>
<dbReference type="Proteomes" id="UP000034022">
    <property type="component" value="Unassembled WGS sequence"/>
</dbReference>
<gene>
    <name evidence="2" type="ORF">US91_C0008G0092</name>
</gene>
<keyword evidence="2" id="KW-0489">Methyltransferase</keyword>
<dbReference type="InterPro" id="IPR011335">
    <property type="entry name" value="Restrct_endonuc-II-like"/>
</dbReference>
<dbReference type="PANTHER" id="PTHR38590:SF1">
    <property type="entry name" value="BLL0828 PROTEIN"/>
    <property type="match status" value="1"/>
</dbReference>
<sequence>MYKKYKRSIYEIAKELRKNMTLAEKTLWQYLRNNALDIKFRRQEPFYFGEYRYVADFYCPAKKMIIEIDGDVHDDREVKEYDEFREEIFNSQGYKIIRFSNEQVLSSMDGVLESILKALK</sequence>